<feature type="domain" description="Glyoxalase-like" evidence="1">
    <location>
        <begin position="4"/>
        <end position="119"/>
    </location>
</feature>
<protein>
    <recommendedName>
        <fullName evidence="1">Glyoxalase-like domain-containing protein</fullName>
    </recommendedName>
</protein>
<comment type="caution">
    <text evidence="2">The sequence shown here is derived from an EMBL/GenBank/DDBJ whole genome shotgun (WGS) entry which is preliminary data.</text>
</comment>
<accession>A0ABQ6IXF7</accession>
<name>A0ABQ6IXF7_9MICO</name>
<reference evidence="3" key="1">
    <citation type="journal article" date="2019" name="Int. J. Syst. Evol. Microbiol.">
        <title>The Global Catalogue of Microorganisms (GCM) 10K type strain sequencing project: providing services to taxonomists for standard genome sequencing and annotation.</title>
        <authorList>
            <consortium name="The Broad Institute Genomics Platform"/>
            <consortium name="The Broad Institute Genome Sequencing Center for Infectious Disease"/>
            <person name="Wu L."/>
            <person name="Ma J."/>
        </authorList>
    </citation>
    <scope>NUCLEOTIDE SEQUENCE [LARGE SCALE GENOMIC DNA]</scope>
    <source>
        <strain evidence="3">NBRC 113072</strain>
    </source>
</reference>
<dbReference type="InterPro" id="IPR025870">
    <property type="entry name" value="Glyoxalase-like_dom"/>
</dbReference>
<evidence type="ECO:0000259" key="1">
    <source>
        <dbReference type="Pfam" id="PF13468"/>
    </source>
</evidence>
<dbReference type="EMBL" id="BSUO01000001">
    <property type="protein sequence ID" value="GMA41358.1"/>
    <property type="molecule type" value="Genomic_DNA"/>
</dbReference>
<evidence type="ECO:0000313" key="2">
    <source>
        <dbReference type="EMBL" id="GMA41358.1"/>
    </source>
</evidence>
<evidence type="ECO:0000313" key="3">
    <source>
        <dbReference type="Proteomes" id="UP001157126"/>
    </source>
</evidence>
<dbReference type="Gene3D" id="3.10.180.10">
    <property type="entry name" value="2,3-Dihydroxybiphenyl 1,2-Dioxygenase, domain 1"/>
    <property type="match status" value="1"/>
</dbReference>
<gene>
    <name evidence="2" type="ORF">GCM10025883_34030</name>
</gene>
<dbReference type="Pfam" id="PF13468">
    <property type="entry name" value="Glyoxalase_3"/>
    <property type="match status" value="1"/>
</dbReference>
<organism evidence="2 3">
    <name type="scientific">Mobilicoccus caccae</name>
    <dbReference type="NCBI Taxonomy" id="1859295"/>
    <lineage>
        <taxon>Bacteria</taxon>
        <taxon>Bacillati</taxon>
        <taxon>Actinomycetota</taxon>
        <taxon>Actinomycetes</taxon>
        <taxon>Micrococcales</taxon>
        <taxon>Dermatophilaceae</taxon>
        <taxon>Mobilicoccus</taxon>
    </lineage>
</organism>
<dbReference type="Proteomes" id="UP001157126">
    <property type="component" value="Unassembled WGS sequence"/>
</dbReference>
<dbReference type="InterPro" id="IPR029068">
    <property type="entry name" value="Glyas_Bleomycin-R_OHBP_Dase"/>
</dbReference>
<keyword evidence="3" id="KW-1185">Reference proteome</keyword>
<proteinExistence type="predicted"/>
<sequence>MEVLDHPASDKAPFGQAVRAATERGGGWMGWVIRVEDIAPLVTRLEREPVDGHRRFPDNRVLKWKQIGVKGLINDPQLPFFVCYENPELHPSGAIGEAPEVNIAGLTIAGDPDRVREWLGLSPTQTSTVIDFTFIAPHGNAGLMSVTFDTPNGQVVI</sequence>